<keyword evidence="2" id="KW-1185">Reference proteome</keyword>
<evidence type="ECO:0000313" key="1">
    <source>
        <dbReference type="EMBL" id="MBE1562914.1"/>
    </source>
</evidence>
<dbReference type="EMBL" id="JADBEF010000001">
    <property type="protein sequence ID" value="MBE1562914.1"/>
    <property type="molecule type" value="Genomic_DNA"/>
</dbReference>
<comment type="caution">
    <text evidence="1">The sequence shown here is derived from an EMBL/GenBank/DDBJ whole genome shotgun (WGS) entry which is preliminary data.</text>
</comment>
<evidence type="ECO:0000313" key="2">
    <source>
        <dbReference type="Proteomes" id="UP000661607"/>
    </source>
</evidence>
<gene>
    <name evidence="1" type="ORF">H4W81_005693</name>
</gene>
<accession>A0ABR9KLM0</accession>
<organism evidence="1 2">
    <name type="scientific">Nonomuraea africana</name>
    <dbReference type="NCBI Taxonomy" id="46171"/>
    <lineage>
        <taxon>Bacteria</taxon>
        <taxon>Bacillati</taxon>
        <taxon>Actinomycetota</taxon>
        <taxon>Actinomycetes</taxon>
        <taxon>Streptosporangiales</taxon>
        <taxon>Streptosporangiaceae</taxon>
        <taxon>Nonomuraea</taxon>
    </lineage>
</organism>
<reference evidence="1 2" key="1">
    <citation type="submission" date="2020-10" db="EMBL/GenBank/DDBJ databases">
        <title>Sequencing the genomes of 1000 actinobacteria strains.</title>
        <authorList>
            <person name="Klenk H.-P."/>
        </authorList>
    </citation>
    <scope>NUCLEOTIDE SEQUENCE [LARGE SCALE GENOMIC DNA]</scope>
    <source>
        <strain evidence="1 2">DSM 43748</strain>
    </source>
</reference>
<sequence>MSRSDLSGESRLALLQSAERLIAGLRCKSVILGLEPGKFCLQVADSLLQAAHLRDHSRVRTADVAE</sequence>
<protein>
    <submittedName>
        <fullName evidence="1">Uncharacterized protein</fullName>
    </submittedName>
</protein>
<name>A0ABR9KLM0_9ACTN</name>
<dbReference type="Proteomes" id="UP000661607">
    <property type="component" value="Unassembled WGS sequence"/>
</dbReference>
<proteinExistence type="predicted"/>